<accession>A0ACC3T9I8</accession>
<organism evidence="1 2">
    <name type="scientific">Lipomyces kononenkoae</name>
    <name type="common">Yeast</name>
    <dbReference type="NCBI Taxonomy" id="34357"/>
    <lineage>
        <taxon>Eukaryota</taxon>
        <taxon>Fungi</taxon>
        <taxon>Dikarya</taxon>
        <taxon>Ascomycota</taxon>
        <taxon>Saccharomycotina</taxon>
        <taxon>Lipomycetes</taxon>
        <taxon>Lipomycetales</taxon>
        <taxon>Lipomycetaceae</taxon>
        <taxon>Lipomyces</taxon>
    </lineage>
</organism>
<keyword evidence="2" id="KW-1185">Reference proteome</keyword>
<comment type="caution">
    <text evidence="1">The sequence shown here is derived from an EMBL/GenBank/DDBJ whole genome shotgun (WGS) entry which is preliminary data.</text>
</comment>
<evidence type="ECO:0000313" key="2">
    <source>
        <dbReference type="Proteomes" id="UP001433508"/>
    </source>
</evidence>
<protein>
    <submittedName>
        <fullName evidence="1">Histone H3-K56 acetyltransferase</fullName>
    </submittedName>
</protein>
<name>A0ACC3T9I8_LIPKO</name>
<reference evidence="2" key="1">
    <citation type="journal article" date="2024" name="Front. Bioeng. Biotechnol.">
        <title>Genome-scale model development and genomic sequencing of the oleaginous clade Lipomyces.</title>
        <authorList>
            <person name="Czajka J.J."/>
            <person name="Han Y."/>
            <person name="Kim J."/>
            <person name="Mondo S.J."/>
            <person name="Hofstad B.A."/>
            <person name="Robles A."/>
            <person name="Haridas S."/>
            <person name="Riley R."/>
            <person name="LaButti K."/>
            <person name="Pangilinan J."/>
            <person name="Andreopoulos W."/>
            <person name="Lipzen A."/>
            <person name="Yan J."/>
            <person name="Wang M."/>
            <person name="Ng V."/>
            <person name="Grigoriev I.V."/>
            <person name="Spatafora J.W."/>
            <person name="Magnuson J.K."/>
            <person name="Baker S.E."/>
            <person name="Pomraning K.R."/>
        </authorList>
    </citation>
    <scope>NUCLEOTIDE SEQUENCE [LARGE SCALE GENOMIC DNA]</scope>
    <source>
        <strain evidence="2">CBS 7786</strain>
    </source>
</reference>
<proteinExistence type="predicted"/>
<gene>
    <name evidence="1" type="ORF">V1525DRAFT_395999</name>
</gene>
<dbReference type="Proteomes" id="UP001433508">
    <property type="component" value="Unassembled WGS sequence"/>
</dbReference>
<dbReference type="EMBL" id="MU971341">
    <property type="protein sequence ID" value="KAK9240104.1"/>
    <property type="molecule type" value="Genomic_DNA"/>
</dbReference>
<evidence type="ECO:0000313" key="1">
    <source>
        <dbReference type="EMBL" id="KAK9240104.1"/>
    </source>
</evidence>
<sequence length="421" mass="47203">MNYENSWSDELAPHLPRLDEPFILHHIAATPQKQALMEDAQRSKNGKQNQLVPAQLSTHFLTLTHAGVHVLALELLVFSSSPSAQLSKMEHDPLTTIFVSKADSSGYFNSGQEDANLSLGAIVTQILRVFIKTLSRPNIPTRLCLFARAQSQYIFPESGRNKRKHVLSDRDLIKWWIRVTTPLLAVFSELKSARLSIPGAEQSEINSYLPPDPDAKTVLWQEGHIFCTDGDRDKDLALRHVPSFPDDPKSRFLDVVVAEGRGGIMTVNQFFAELQMRQEFLSGFVAAIIGVEGLVEKTANEPTHFTCPVVDIRAYSRIHDAIVTSDYSTEKMARNATAKFIEALPKSSEHIIRGTQAISKVRRKHDAHLTKPSHQINIIGGGLVRKRTKSTHTKTAFEQQQDVNKMDRDSDDREASKKVKL</sequence>